<evidence type="ECO:0000256" key="1">
    <source>
        <dbReference type="ARBA" id="ARBA00009431"/>
    </source>
</evidence>
<dbReference type="AlphaFoldDB" id="A0AAD8EDS5"/>
<keyword evidence="2 7" id="KW-0121">Carboxypeptidase</keyword>
<dbReference type="EMBL" id="JASPKZ010006837">
    <property type="protein sequence ID" value="KAJ9586810.1"/>
    <property type="molecule type" value="Genomic_DNA"/>
</dbReference>
<proteinExistence type="inferred from homology"/>
<keyword evidence="4 7" id="KW-0732">Signal</keyword>
<dbReference type="Gene3D" id="3.40.50.1820">
    <property type="entry name" value="alpha/beta hydrolase"/>
    <property type="match status" value="1"/>
</dbReference>
<evidence type="ECO:0000313" key="9">
    <source>
        <dbReference type="Proteomes" id="UP001233999"/>
    </source>
</evidence>
<accession>A0AAD8EDS5</accession>
<dbReference type="InterPro" id="IPR018202">
    <property type="entry name" value="Ser_caboxypep_ser_AS"/>
</dbReference>
<organism evidence="8 9">
    <name type="scientific">Diploptera punctata</name>
    <name type="common">Pacific beetle cockroach</name>
    <dbReference type="NCBI Taxonomy" id="6984"/>
    <lineage>
        <taxon>Eukaryota</taxon>
        <taxon>Metazoa</taxon>
        <taxon>Ecdysozoa</taxon>
        <taxon>Arthropoda</taxon>
        <taxon>Hexapoda</taxon>
        <taxon>Insecta</taxon>
        <taxon>Pterygota</taxon>
        <taxon>Neoptera</taxon>
        <taxon>Polyneoptera</taxon>
        <taxon>Dictyoptera</taxon>
        <taxon>Blattodea</taxon>
        <taxon>Blaberoidea</taxon>
        <taxon>Blaberidae</taxon>
        <taxon>Diplopterinae</taxon>
        <taxon>Diploptera</taxon>
    </lineage>
</organism>
<dbReference type="InterPro" id="IPR001563">
    <property type="entry name" value="Peptidase_S10"/>
</dbReference>
<dbReference type="Proteomes" id="UP001233999">
    <property type="component" value="Unassembled WGS sequence"/>
</dbReference>
<evidence type="ECO:0000256" key="5">
    <source>
        <dbReference type="ARBA" id="ARBA00022801"/>
    </source>
</evidence>
<dbReference type="GO" id="GO:0006508">
    <property type="term" value="P:proteolysis"/>
    <property type="evidence" value="ECO:0007669"/>
    <property type="project" value="UniProtKB-KW"/>
</dbReference>
<evidence type="ECO:0000256" key="7">
    <source>
        <dbReference type="RuleBase" id="RU361156"/>
    </source>
</evidence>
<dbReference type="PANTHER" id="PTHR11802">
    <property type="entry name" value="SERINE PROTEASE FAMILY S10 SERINE CARBOXYPEPTIDASE"/>
    <property type="match status" value="1"/>
</dbReference>
<comment type="similarity">
    <text evidence="1 7">Belongs to the peptidase S10 family.</text>
</comment>
<evidence type="ECO:0000256" key="6">
    <source>
        <dbReference type="ARBA" id="ARBA00023180"/>
    </source>
</evidence>
<evidence type="ECO:0000256" key="4">
    <source>
        <dbReference type="ARBA" id="ARBA00022729"/>
    </source>
</evidence>
<feature type="chain" id="PRO_5041773648" description="Carboxypeptidase" evidence="7">
    <location>
        <begin position="19"/>
        <end position="468"/>
    </location>
</feature>
<dbReference type="Pfam" id="PF00450">
    <property type="entry name" value="Peptidase_S10"/>
    <property type="match status" value="1"/>
</dbReference>
<keyword evidence="9" id="KW-1185">Reference proteome</keyword>
<keyword evidence="3 7" id="KW-0645">Protease</keyword>
<sequence length="468" mass="53042">MWWSGFLIILVIWETTSIENPLRNAYPRKSPLSVVGDVGKRLILTPYIESGKIEEARNLSAISGDPFPSDTPSYSGFLTVNKTYNSNLFFWYFPAENGYETAPLLLWLQGGPGHSSLFGLFAELGPFFVEKDNMTLVKNPYSWHKNHSIIFIDNPNVFTDTSFSFTENEAGYATEQVQVGDELYTAMTQFLTLFPELQKVPFYITGESYGGKYVPSLGYTIHQRNPTSKFKINLEGLAVGNGLTDPISILHQSEYVYQLGLVDTNTFKIMRGVEECGVKAIQDGKIEEAYPIGMADSSIFSTASHFTYTYNFLYSDPPETEGDYTEFVQNTKVRKAIHVGDAEYSDYGTVYTKMIPDMMNSARPQLEVLLDNYKVLYYSGQMDIIVPYPLSERMYNTLEFRAAQEYRKAQRYAWKVDGELAGYMKSAGNFTEVLVRKAGHMVPVEQPKFAFDLINRFTSDNLVKSDNS</sequence>
<reference evidence="8" key="1">
    <citation type="journal article" date="2023" name="IScience">
        <title>Live-bearing cockroach genome reveals convergent evolutionary mechanisms linked to viviparity in insects and beyond.</title>
        <authorList>
            <person name="Fouks B."/>
            <person name="Harrison M.C."/>
            <person name="Mikhailova A.A."/>
            <person name="Marchal E."/>
            <person name="English S."/>
            <person name="Carruthers M."/>
            <person name="Jennings E.C."/>
            <person name="Chiamaka E.L."/>
            <person name="Frigard R.A."/>
            <person name="Pippel M."/>
            <person name="Attardo G.M."/>
            <person name="Benoit J.B."/>
            <person name="Bornberg-Bauer E."/>
            <person name="Tobe S.S."/>
        </authorList>
    </citation>
    <scope>NUCLEOTIDE SEQUENCE</scope>
    <source>
        <strain evidence="8">Stay&amp;Tobe</strain>
    </source>
</reference>
<keyword evidence="5 7" id="KW-0378">Hydrolase</keyword>
<evidence type="ECO:0000313" key="8">
    <source>
        <dbReference type="EMBL" id="KAJ9586810.1"/>
    </source>
</evidence>
<dbReference type="InterPro" id="IPR029058">
    <property type="entry name" value="AB_hydrolase_fold"/>
</dbReference>
<protein>
    <recommendedName>
        <fullName evidence="7">Carboxypeptidase</fullName>
        <ecNumber evidence="7">3.4.16.-</ecNumber>
    </recommendedName>
</protein>
<dbReference type="PROSITE" id="PS00131">
    <property type="entry name" value="CARBOXYPEPT_SER_SER"/>
    <property type="match status" value="1"/>
</dbReference>
<dbReference type="EC" id="3.4.16.-" evidence="7"/>
<evidence type="ECO:0000256" key="2">
    <source>
        <dbReference type="ARBA" id="ARBA00022645"/>
    </source>
</evidence>
<evidence type="ECO:0000256" key="3">
    <source>
        <dbReference type="ARBA" id="ARBA00022670"/>
    </source>
</evidence>
<dbReference type="PANTHER" id="PTHR11802:SF472">
    <property type="entry name" value="SERINE CARBOXYPEPTIDASE CPVL-RELATED"/>
    <property type="match status" value="1"/>
</dbReference>
<name>A0AAD8EDS5_DIPPU</name>
<comment type="caution">
    <text evidence="8">The sequence shown here is derived from an EMBL/GenBank/DDBJ whole genome shotgun (WGS) entry which is preliminary data.</text>
</comment>
<dbReference type="PRINTS" id="PR00724">
    <property type="entry name" value="CRBOXYPTASEC"/>
</dbReference>
<reference evidence="8" key="2">
    <citation type="submission" date="2023-05" db="EMBL/GenBank/DDBJ databases">
        <authorList>
            <person name="Fouks B."/>
        </authorList>
    </citation>
    <scope>NUCLEOTIDE SEQUENCE</scope>
    <source>
        <strain evidence="8">Stay&amp;Tobe</strain>
        <tissue evidence="8">Testes</tissue>
    </source>
</reference>
<dbReference type="SUPFAM" id="SSF53474">
    <property type="entry name" value="alpha/beta-Hydrolases"/>
    <property type="match status" value="1"/>
</dbReference>
<keyword evidence="6" id="KW-0325">Glycoprotein</keyword>
<feature type="signal peptide" evidence="7">
    <location>
        <begin position="1"/>
        <end position="18"/>
    </location>
</feature>
<gene>
    <name evidence="8" type="ORF">L9F63_019596</name>
</gene>
<dbReference type="GO" id="GO:0004185">
    <property type="term" value="F:serine-type carboxypeptidase activity"/>
    <property type="evidence" value="ECO:0007669"/>
    <property type="project" value="UniProtKB-UniRule"/>
</dbReference>